<protein>
    <submittedName>
        <fullName evidence="8">ABC-type iron-siderophore transporter, substrate-binding lipoprotein</fullName>
    </submittedName>
</protein>
<dbReference type="InterPro" id="IPR002491">
    <property type="entry name" value="ABC_transptr_periplasmic_BD"/>
</dbReference>
<keyword evidence="9" id="KW-1185">Reference proteome</keyword>
<name>X5DWE6_9CORY</name>
<organism evidence="8 9">
    <name type="scientific">Corynebacterium glyciniphilum AJ 3170</name>
    <dbReference type="NCBI Taxonomy" id="1404245"/>
    <lineage>
        <taxon>Bacteria</taxon>
        <taxon>Bacillati</taxon>
        <taxon>Actinomycetota</taxon>
        <taxon>Actinomycetes</taxon>
        <taxon>Mycobacteriales</taxon>
        <taxon>Corynebacteriaceae</taxon>
        <taxon>Corynebacterium</taxon>
    </lineage>
</organism>
<feature type="domain" description="Fe/B12 periplasmic-binding" evidence="7">
    <location>
        <begin position="66"/>
        <end position="334"/>
    </location>
</feature>
<dbReference type="AlphaFoldDB" id="X5DWE6"/>
<dbReference type="PROSITE" id="PS50983">
    <property type="entry name" value="FE_B12_PBP"/>
    <property type="match status" value="1"/>
</dbReference>
<dbReference type="PANTHER" id="PTHR30532">
    <property type="entry name" value="IRON III DICITRATE-BINDING PERIPLASMIC PROTEIN"/>
    <property type="match status" value="1"/>
</dbReference>
<dbReference type="Pfam" id="PF01497">
    <property type="entry name" value="Peripla_BP_2"/>
    <property type="match status" value="1"/>
</dbReference>
<dbReference type="GO" id="GO:1901678">
    <property type="term" value="P:iron coordination entity transport"/>
    <property type="evidence" value="ECO:0007669"/>
    <property type="project" value="UniProtKB-ARBA"/>
</dbReference>
<evidence type="ECO:0000256" key="1">
    <source>
        <dbReference type="ARBA" id="ARBA00004196"/>
    </source>
</evidence>
<dbReference type="SUPFAM" id="SSF53807">
    <property type="entry name" value="Helical backbone' metal receptor"/>
    <property type="match status" value="1"/>
</dbReference>
<dbReference type="Gene3D" id="3.40.50.1980">
    <property type="entry name" value="Nitrogenase molybdenum iron protein domain"/>
    <property type="match status" value="2"/>
</dbReference>
<accession>X5DWE6</accession>
<dbReference type="STRING" id="1404245.CGLY_16015"/>
<dbReference type="CDD" id="cd01146">
    <property type="entry name" value="FhuD"/>
    <property type="match status" value="1"/>
</dbReference>
<dbReference type="PROSITE" id="PS51257">
    <property type="entry name" value="PROKAR_LIPOPROTEIN"/>
    <property type="match status" value="1"/>
</dbReference>
<dbReference type="OrthoDB" id="9793175at2"/>
<evidence type="ECO:0000313" key="9">
    <source>
        <dbReference type="Proteomes" id="UP000023703"/>
    </source>
</evidence>
<dbReference type="InterPro" id="IPR051313">
    <property type="entry name" value="Bact_iron-sidero_bind"/>
</dbReference>
<evidence type="ECO:0000256" key="6">
    <source>
        <dbReference type="SAM" id="SignalP"/>
    </source>
</evidence>
<dbReference type="RefSeq" id="WP_038550684.1">
    <property type="nucleotide sequence ID" value="NZ_CP006842.1"/>
</dbReference>
<evidence type="ECO:0000256" key="4">
    <source>
        <dbReference type="ARBA" id="ARBA00022729"/>
    </source>
</evidence>
<dbReference type="KEGG" id="cgy:CGLY_16015"/>
<keyword evidence="4 6" id="KW-0732">Signal</keyword>
<evidence type="ECO:0000256" key="5">
    <source>
        <dbReference type="SAM" id="MobiDB-lite"/>
    </source>
</evidence>
<dbReference type="PANTHER" id="PTHR30532:SF24">
    <property type="entry name" value="FERRIC ENTEROBACTIN-BINDING PERIPLASMIC PROTEIN FEPB"/>
    <property type="match status" value="1"/>
</dbReference>
<dbReference type="eggNOG" id="COG0614">
    <property type="taxonomic scope" value="Bacteria"/>
</dbReference>
<evidence type="ECO:0000256" key="2">
    <source>
        <dbReference type="ARBA" id="ARBA00008814"/>
    </source>
</evidence>
<comment type="similarity">
    <text evidence="2">Belongs to the bacterial solute-binding protein 8 family.</text>
</comment>
<evidence type="ECO:0000256" key="3">
    <source>
        <dbReference type="ARBA" id="ARBA00022448"/>
    </source>
</evidence>
<feature type="chain" id="PRO_5004956060" evidence="6">
    <location>
        <begin position="23"/>
        <end position="335"/>
    </location>
</feature>
<dbReference type="Proteomes" id="UP000023703">
    <property type="component" value="Chromosome"/>
</dbReference>
<feature type="region of interest" description="Disordered" evidence="5">
    <location>
        <begin position="28"/>
        <end position="48"/>
    </location>
</feature>
<comment type="subcellular location">
    <subcellularLocation>
        <location evidence="1">Cell envelope</location>
    </subcellularLocation>
</comment>
<reference evidence="8 9" key="1">
    <citation type="journal article" date="2015" name="Int. J. Syst. Evol. Microbiol.">
        <title>Revisiting Corynebacterium glyciniphilum (ex Kubota et al., 1972) sp. nov., nom. rev., isolated from putrefied banana.</title>
        <authorList>
            <person name="Al-Dilaimi A."/>
            <person name="Bednarz H."/>
            <person name="Lomker A."/>
            <person name="Niehaus K."/>
            <person name="Kalinowski J."/>
            <person name="Ruckert C."/>
        </authorList>
    </citation>
    <scope>NUCLEOTIDE SEQUENCE [LARGE SCALE GENOMIC DNA]</scope>
    <source>
        <strain evidence="8">AJ 3170</strain>
    </source>
</reference>
<keyword evidence="3" id="KW-0813">Transport</keyword>
<dbReference type="EMBL" id="CP006842">
    <property type="protein sequence ID" value="AHW65639.1"/>
    <property type="molecule type" value="Genomic_DNA"/>
</dbReference>
<evidence type="ECO:0000313" key="8">
    <source>
        <dbReference type="EMBL" id="AHW65639.1"/>
    </source>
</evidence>
<proteinExistence type="inferred from homology"/>
<evidence type="ECO:0000259" key="7">
    <source>
        <dbReference type="PROSITE" id="PS50983"/>
    </source>
</evidence>
<feature type="compositionally biased region" description="Polar residues" evidence="5">
    <location>
        <begin position="37"/>
        <end position="48"/>
    </location>
</feature>
<dbReference type="HOGENOM" id="CLU_038034_1_1_11"/>
<gene>
    <name evidence="8" type="primary">siuS16</name>
    <name evidence="8" type="ORF">CGLY_16015</name>
</gene>
<dbReference type="GO" id="GO:0030288">
    <property type="term" value="C:outer membrane-bounded periplasmic space"/>
    <property type="evidence" value="ECO:0007669"/>
    <property type="project" value="TreeGrafter"/>
</dbReference>
<sequence>MRRSLLRIGAAATALATGIALAACTSDDEGTDGNGSGDATSTATDSFPVSVPTTFGDIEIPEQPTRIVALGWGDADIALNLGVQPVGASDFLGFGGDGVSPWNEETYDESPEILSGGGNQDVDIEKIAALDPDLILNVKSASDQETYDQLSAIAPTISAPEGDEGYTVTRDTQVDMIATALGESAKGDEINQEVDDAIARVRDDHPEWAGKTASVVSKYGEGWAAYFEGDGRMDLLTSLGFTETGNVEKTPDTFFTQLSDENLDTADADVVVGFPIGITQEEFEDLGPWKSLGAVKEGHAIVADDDLSQAFSLGSPDSVLWALEQITPKLEDATS</sequence>
<feature type="signal peptide" evidence="6">
    <location>
        <begin position="1"/>
        <end position="22"/>
    </location>
</feature>
<keyword evidence="8" id="KW-0449">Lipoprotein</keyword>